<accession>A0A3S9HMP2</accession>
<reference evidence="2 3" key="1">
    <citation type="journal article" date="2011" name="Int. J. Syst. Evol. Microbiol.">
        <title>Description of Undibacterium oligocarboniphilum sp. nov., isolated from purified water, and Undibacterium pigrum strain CCUG 49012 as the type strain of Undibacterium parvum sp. nov., and emended descriptions of the genus Undibacterium and the species Undibacterium pigrum.</title>
        <authorList>
            <person name="Eder W."/>
            <person name="Wanner G."/>
            <person name="Ludwig W."/>
            <person name="Busse H.J."/>
            <person name="Ziemke-Kageler F."/>
            <person name="Lang E."/>
        </authorList>
    </citation>
    <scope>NUCLEOTIDE SEQUENCE [LARGE SCALE GENOMIC DNA]</scope>
    <source>
        <strain evidence="2 3">DSM 23061</strain>
    </source>
</reference>
<name>A0A3S9HMP2_9BURK</name>
<protein>
    <recommendedName>
        <fullName evidence="4">Leucine-binding protein domain-containing protein</fullName>
    </recommendedName>
</protein>
<keyword evidence="1" id="KW-0732">Signal</keyword>
<dbReference type="RefSeq" id="WP_126128749.1">
    <property type="nucleotide sequence ID" value="NZ_CP034464.1"/>
</dbReference>
<feature type="chain" id="PRO_5019019732" description="Leucine-binding protein domain-containing protein" evidence="1">
    <location>
        <begin position="21"/>
        <end position="430"/>
    </location>
</feature>
<dbReference type="AlphaFoldDB" id="A0A3S9HMP2"/>
<evidence type="ECO:0000313" key="2">
    <source>
        <dbReference type="EMBL" id="AZP13376.1"/>
    </source>
</evidence>
<dbReference type="OrthoDB" id="8907005at2"/>
<dbReference type="Proteomes" id="UP000275663">
    <property type="component" value="Chromosome"/>
</dbReference>
<organism evidence="2 3">
    <name type="scientific">Undibacterium parvum</name>
    <dbReference type="NCBI Taxonomy" id="401471"/>
    <lineage>
        <taxon>Bacteria</taxon>
        <taxon>Pseudomonadati</taxon>
        <taxon>Pseudomonadota</taxon>
        <taxon>Betaproteobacteria</taxon>
        <taxon>Burkholderiales</taxon>
        <taxon>Oxalobacteraceae</taxon>
        <taxon>Undibacterium</taxon>
    </lineage>
</organism>
<dbReference type="EMBL" id="CP034464">
    <property type="protein sequence ID" value="AZP13376.1"/>
    <property type="molecule type" value="Genomic_DNA"/>
</dbReference>
<evidence type="ECO:0000313" key="3">
    <source>
        <dbReference type="Proteomes" id="UP000275663"/>
    </source>
</evidence>
<keyword evidence="3" id="KW-1185">Reference proteome</keyword>
<dbReference type="SUPFAM" id="SSF53850">
    <property type="entry name" value="Periplasmic binding protein-like II"/>
    <property type="match status" value="1"/>
</dbReference>
<proteinExistence type="predicted"/>
<gene>
    <name evidence="2" type="ORF">EJN92_16075</name>
</gene>
<feature type="signal peptide" evidence="1">
    <location>
        <begin position="1"/>
        <end position="20"/>
    </location>
</feature>
<evidence type="ECO:0008006" key="4">
    <source>
        <dbReference type="Google" id="ProtNLM"/>
    </source>
</evidence>
<evidence type="ECO:0000256" key="1">
    <source>
        <dbReference type="SAM" id="SignalP"/>
    </source>
</evidence>
<dbReference type="KEGG" id="upv:EJN92_16075"/>
<sequence>MKFKLIAAACAALCSVTAIAASLNPVTQAPEVTFYIAGASAQEKAVQVVVLDLFQTPGEVVKISQAAGQKTQGWYGMSKPALTGGAAKRLFVAYNKTNGSNAGVAQVLSDAKAEAEANIVTLGAGCTGSGLAYACTVAAPTEADMALSDVYPGEAVIGVLPTGPGNIEISGLTVVTTAMEGFGIAVNPALYAALQTSQGLCAGVAAACQPSIRRADYASLVTLDGAIKDAAGLLQNTGDNTPLTLVRRVDSSGTQAASNIFFANNVCGAFGYKGALTLLGAGDSNAGVFDILEKSATGDVKAALTGTTTNGYALGVMSLENVPTAILSDFKFVKIDGVSPNFSAAGVADPKVRNAMASGNYQFQVEMTAMYRTTATAQQQALAKAVVNGLKDSTKHDLPGIAYLDGTTYSVGGQASRVSRLGNNCGPLVN</sequence>